<protein>
    <submittedName>
        <fullName evidence="21">Transient receptor potential cation channel subfamily C member 4</fullName>
    </submittedName>
</protein>
<comment type="subcellular location">
    <subcellularLocation>
        <location evidence="1">Cell membrane</location>
        <topology evidence="1">Multi-pass membrane protein</topology>
    </subcellularLocation>
</comment>
<feature type="transmembrane region" description="Helical" evidence="19">
    <location>
        <begin position="362"/>
        <end position="381"/>
    </location>
</feature>
<evidence type="ECO:0000256" key="14">
    <source>
        <dbReference type="ARBA" id="ARBA00023303"/>
    </source>
</evidence>
<gene>
    <name evidence="21" type="primary">TRPC4</name>
</gene>
<reference evidence="21" key="1">
    <citation type="submission" date="2025-08" db="UniProtKB">
        <authorList>
            <consortium name="Ensembl"/>
        </authorList>
    </citation>
    <scope>IDENTIFICATION</scope>
</reference>
<feature type="transmembrane region" description="Helical" evidence="19">
    <location>
        <begin position="519"/>
        <end position="541"/>
    </location>
</feature>
<dbReference type="Pfam" id="PF00520">
    <property type="entry name" value="Ion_trans"/>
    <property type="match status" value="1"/>
</dbReference>
<dbReference type="SMART" id="SM00248">
    <property type="entry name" value="ANK"/>
    <property type="match status" value="2"/>
</dbReference>
<feature type="compositionally biased region" description="Polar residues" evidence="18">
    <location>
        <begin position="762"/>
        <end position="775"/>
    </location>
</feature>
<dbReference type="InterPro" id="IPR002110">
    <property type="entry name" value="Ankyrin_rpt"/>
</dbReference>
<dbReference type="GO" id="GO:0070679">
    <property type="term" value="F:inositol 1,4,5 trisphosphate binding"/>
    <property type="evidence" value="ECO:0007669"/>
    <property type="project" value="TreeGrafter"/>
</dbReference>
<evidence type="ECO:0000256" key="3">
    <source>
        <dbReference type="ARBA" id="ARBA00022475"/>
    </source>
</evidence>
<keyword evidence="6 19" id="KW-0812">Transmembrane</keyword>
<keyword evidence="14" id="KW-0407">Ion channel</keyword>
<dbReference type="Gene3D" id="1.25.40.20">
    <property type="entry name" value="Ankyrin repeat-containing domain"/>
    <property type="match status" value="1"/>
</dbReference>
<keyword evidence="3" id="KW-1003">Cell membrane</keyword>
<feature type="repeat" description="ANK" evidence="16">
    <location>
        <begin position="141"/>
        <end position="173"/>
    </location>
</feature>
<dbReference type="InterPro" id="IPR036770">
    <property type="entry name" value="Ankyrin_rpt-contain_sf"/>
</dbReference>
<evidence type="ECO:0000256" key="8">
    <source>
        <dbReference type="ARBA" id="ARBA00022837"/>
    </source>
</evidence>
<dbReference type="AlphaFoldDB" id="A0A8C0R5C3"/>
<keyword evidence="8" id="KW-0106">Calcium</keyword>
<dbReference type="PANTHER" id="PTHR10117">
    <property type="entry name" value="TRANSIENT RECEPTOR POTENTIAL CHANNEL"/>
    <property type="match status" value="1"/>
</dbReference>
<dbReference type="GO" id="GO:0051480">
    <property type="term" value="P:regulation of cytosolic calcium ion concentration"/>
    <property type="evidence" value="ECO:0007669"/>
    <property type="project" value="TreeGrafter"/>
</dbReference>
<sequence>MAQFYYKRNVNAPYRDRIPLRIVRAESELSPSEKAYLNAVEKGDYASVKKSLEEAEIYFKININCIDPLGRTALLIAIENENLELIELLLSFNVYVGDALLHAIRKEVVGAVELLLNHKKPSGEKQVPPILLDKQFSEFTPDITPIILAAHTNNYEIIKLLVQKGVSVPRPHEVRCNCVECVSSSDVDSLRHSRSRLNIYKALASPSLIALSSEDPFLTAFQLSWELQELSKVENEFKSEYEELSRQCKQFAKDLLDQTRSSRELEIILNYRDDSSLIEEQSGNDLARLKLAIKYRQKEFVAQPNCQQLLASRWYDEFPGWRRRHWAVKMVTCFIIGLLFPVFSVCYLIAPKSPLGLFIRKPFIKFICHTASYLTFLFLLLLASQHIDRSDLNRQGPPPTIVEWMILPWVLGFIWGEIKQMWDGGLQDYIHDWWNLMDFVMNSLYLATISLKIVAFVKYSALNPRESWDMWHPTLVAEALFAIANIFSSLRLISLFTANSHLGPLQISLGRMLLDILKFLFIYCLVLLAFANGLNQLYFYYEETKGLSCKGIRCEKQNNAFSTLFETLQSLFWSIFGLINLYVTNVKAQHEFTEFVGATMFGTYNVISLVVLLNMLIAMMNNSYQLIADHADIEWKFARTKLWMSYFEEGGTLPTPFNVIPSPKSLWYLIKWIWTHLCKKKMRRKPESFGTIGRRAADNLRRHHQYQEVMRNLVKRYVAAMIRDAKTEEGLTEENFKELKQDISSFRFEVLGLLRGSKFSTVQSAQASKEPSNSADSDEKSDNEEVTRQQAERPLERNIQLESRGLASRGDLNIPGLSEQCILVDHRERNTDCLGLQVGKRVCSFKSEKVVVEDTVPIIPKEKHAKEEDSSIDYDVNLTDTVTHEDYVTTRL</sequence>
<dbReference type="SMART" id="SM01420">
    <property type="entry name" value="TRP_2"/>
    <property type="match status" value="1"/>
</dbReference>
<proteinExistence type="predicted"/>
<keyword evidence="7" id="KW-0677">Repeat</keyword>
<keyword evidence="5" id="KW-0107">Calcium channel</keyword>
<dbReference type="InterPro" id="IPR005821">
    <property type="entry name" value="Ion_trans_dom"/>
</dbReference>
<evidence type="ECO:0000256" key="13">
    <source>
        <dbReference type="ARBA" id="ARBA00023157"/>
    </source>
</evidence>
<dbReference type="PRINTS" id="PR01645">
    <property type="entry name" value="TRPCHANNEL4"/>
</dbReference>
<dbReference type="Proteomes" id="UP000694391">
    <property type="component" value="Unplaced"/>
</dbReference>
<dbReference type="Ensembl" id="ENSCAFT00020031556.1">
    <property type="protein sequence ID" value="ENSCAFP00020027340.1"/>
    <property type="gene ID" value="ENSCAFG00020021443.1"/>
</dbReference>
<dbReference type="PANTHER" id="PTHR10117:SF25">
    <property type="entry name" value="SHORT TRANSIENT RECEPTOR POTENTIAL CHANNEL 4"/>
    <property type="match status" value="1"/>
</dbReference>
<feature type="transmembrane region" description="Helical" evidence="19">
    <location>
        <begin position="326"/>
        <end position="350"/>
    </location>
</feature>
<dbReference type="PRINTS" id="PR01097">
    <property type="entry name" value="TRNSRECEPTRP"/>
</dbReference>
<feature type="transmembrane region" description="Helical" evidence="19">
    <location>
        <begin position="439"/>
        <end position="459"/>
    </location>
</feature>
<evidence type="ECO:0000256" key="2">
    <source>
        <dbReference type="ARBA" id="ARBA00022448"/>
    </source>
</evidence>
<keyword evidence="13" id="KW-1015">Disulfide bond</keyword>
<evidence type="ECO:0000256" key="11">
    <source>
        <dbReference type="ARBA" id="ARBA00023065"/>
    </source>
</evidence>
<keyword evidence="4" id="KW-0109">Calcium transport</keyword>
<dbReference type="Pfam" id="PF08344">
    <property type="entry name" value="TRP_2"/>
    <property type="match status" value="1"/>
</dbReference>
<keyword evidence="17" id="KW-0175">Coiled coil</keyword>
<evidence type="ECO:0000256" key="18">
    <source>
        <dbReference type="SAM" id="MobiDB-lite"/>
    </source>
</evidence>
<name>A0A8C0R5C3_CANLU</name>
<dbReference type="InterPro" id="IPR005460">
    <property type="entry name" value="TRPC4_channel"/>
</dbReference>
<evidence type="ECO:0000259" key="20">
    <source>
        <dbReference type="SMART" id="SM01420"/>
    </source>
</evidence>
<evidence type="ECO:0000313" key="21">
    <source>
        <dbReference type="Ensembl" id="ENSCAFP00020027340.1"/>
    </source>
</evidence>
<evidence type="ECO:0000256" key="16">
    <source>
        <dbReference type="PROSITE-ProRule" id="PRU00023"/>
    </source>
</evidence>
<dbReference type="InterPro" id="IPR002153">
    <property type="entry name" value="TRPC_channel"/>
</dbReference>
<feature type="transmembrane region" description="Helical" evidence="19">
    <location>
        <begin position="561"/>
        <end position="583"/>
    </location>
</feature>
<dbReference type="SUPFAM" id="SSF48403">
    <property type="entry name" value="Ankyrin repeat"/>
    <property type="match status" value="1"/>
</dbReference>
<evidence type="ECO:0000256" key="12">
    <source>
        <dbReference type="ARBA" id="ARBA00023136"/>
    </source>
</evidence>
<feature type="domain" description="Transient receptor ion channel" evidence="20">
    <location>
        <begin position="176"/>
        <end position="238"/>
    </location>
</feature>
<dbReference type="InterPro" id="IPR013555">
    <property type="entry name" value="TRP_dom"/>
</dbReference>
<keyword evidence="10 16" id="KW-0040">ANK repeat</keyword>
<feature type="coiled-coil region" evidence="17">
    <location>
        <begin position="227"/>
        <end position="254"/>
    </location>
</feature>
<dbReference type="Pfam" id="PF12796">
    <property type="entry name" value="Ank_2"/>
    <property type="match status" value="1"/>
</dbReference>
<dbReference type="PROSITE" id="PS50088">
    <property type="entry name" value="ANK_REPEAT"/>
    <property type="match status" value="1"/>
</dbReference>
<feature type="transmembrane region" description="Helical" evidence="19">
    <location>
        <begin position="595"/>
        <end position="617"/>
    </location>
</feature>
<comment type="catalytic activity">
    <reaction evidence="15">
        <text>Ca(2+)(in) = Ca(2+)(out)</text>
        <dbReference type="Rhea" id="RHEA:29671"/>
        <dbReference type="ChEBI" id="CHEBI:29108"/>
    </reaction>
</comment>
<evidence type="ECO:0000256" key="5">
    <source>
        <dbReference type="ARBA" id="ARBA00022673"/>
    </source>
</evidence>
<evidence type="ECO:0000256" key="15">
    <source>
        <dbReference type="ARBA" id="ARBA00036634"/>
    </source>
</evidence>
<dbReference type="NCBIfam" id="TIGR00870">
    <property type="entry name" value="trp"/>
    <property type="match status" value="1"/>
</dbReference>
<dbReference type="GO" id="GO:0015279">
    <property type="term" value="F:store-operated calcium channel activity"/>
    <property type="evidence" value="ECO:0007669"/>
    <property type="project" value="TreeGrafter"/>
</dbReference>
<keyword evidence="12 19" id="KW-0472">Membrane</keyword>
<evidence type="ECO:0000256" key="1">
    <source>
        <dbReference type="ARBA" id="ARBA00004651"/>
    </source>
</evidence>
<dbReference type="FunFam" id="1.10.287.70:FF:000266">
    <property type="entry name" value="Transient receptor potential cation channel subfamily c member 1"/>
    <property type="match status" value="1"/>
</dbReference>
<evidence type="ECO:0000256" key="7">
    <source>
        <dbReference type="ARBA" id="ARBA00022737"/>
    </source>
</evidence>
<feature type="region of interest" description="Disordered" evidence="18">
    <location>
        <begin position="762"/>
        <end position="802"/>
    </location>
</feature>
<keyword evidence="9 19" id="KW-1133">Transmembrane helix</keyword>
<feature type="transmembrane region" description="Helical" evidence="19">
    <location>
        <begin position="401"/>
        <end position="418"/>
    </location>
</feature>
<organism evidence="21 22">
    <name type="scientific">Canis lupus dingo</name>
    <name type="common">dingo</name>
    <dbReference type="NCBI Taxonomy" id="286419"/>
    <lineage>
        <taxon>Eukaryota</taxon>
        <taxon>Metazoa</taxon>
        <taxon>Chordata</taxon>
        <taxon>Craniata</taxon>
        <taxon>Vertebrata</taxon>
        <taxon>Euteleostomi</taxon>
        <taxon>Mammalia</taxon>
        <taxon>Eutheria</taxon>
        <taxon>Laurasiatheria</taxon>
        <taxon>Carnivora</taxon>
        <taxon>Caniformia</taxon>
        <taxon>Canidae</taxon>
        <taxon>Canis</taxon>
    </lineage>
</organism>
<feature type="transmembrane region" description="Helical" evidence="19">
    <location>
        <begin position="479"/>
        <end position="498"/>
    </location>
</feature>
<keyword evidence="22" id="KW-1185">Reference proteome</keyword>
<keyword evidence="2" id="KW-0813">Transport</keyword>
<accession>A0A8C0R5C3</accession>
<reference evidence="21" key="2">
    <citation type="submission" date="2025-09" db="UniProtKB">
        <authorList>
            <consortium name="Ensembl"/>
        </authorList>
    </citation>
    <scope>IDENTIFICATION</scope>
</reference>
<dbReference type="Pfam" id="PF00023">
    <property type="entry name" value="Ank"/>
    <property type="match status" value="1"/>
</dbReference>
<keyword evidence="11" id="KW-0406">Ion transport</keyword>
<evidence type="ECO:0000313" key="22">
    <source>
        <dbReference type="Proteomes" id="UP000694391"/>
    </source>
</evidence>
<dbReference type="GO" id="GO:0005886">
    <property type="term" value="C:plasma membrane"/>
    <property type="evidence" value="ECO:0007669"/>
    <property type="project" value="UniProtKB-SubCell"/>
</dbReference>
<evidence type="ECO:0000256" key="6">
    <source>
        <dbReference type="ARBA" id="ARBA00022692"/>
    </source>
</evidence>
<evidence type="ECO:0000256" key="10">
    <source>
        <dbReference type="ARBA" id="ARBA00023043"/>
    </source>
</evidence>
<evidence type="ECO:0000256" key="17">
    <source>
        <dbReference type="SAM" id="Coils"/>
    </source>
</evidence>
<evidence type="ECO:0000256" key="9">
    <source>
        <dbReference type="ARBA" id="ARBA00022989"/>
    </source>
</evidence>
<evidence type="ECO:0000256" key="4">
    <source>
        <dbReference type="ARBA" id="ARBA00022568"/>
    </source>
</evidence>
<feature type="compositionally biased region" description="Basic and acidic residues" evidence="18">
    <location>
        <begin position="777"/>
        <end position="796"/>
    </location>
</feature>
<evidence type="ECO:0000256" key="19">
    <source>
        <dbReference type="SAM" id="Phobius"/>
    </source>
</evidence>
<dbReference type="FunFam" id="1.25.40.20:FF:000023">
    <property type="entry name" value="short transient receptor potential channel 4 isoform X1"/>
    <property type="match status" value="1"/>
</dbReference>
<dbReference type="GO" id="GO:0034703">
    <property type="term" value="C:cation channel complex"/>
    <property type="evidence" value="ECO:0007669"/>
    <property type="project" value="TreeGrafter"/>
</dbReference>
<dbReference type="GeneTree" id="ENSGT01060000248594"/>